<gene>
    <name evidence="2" type="ORF">MHI_LOCUS207671</name>
</gene>
<feature type="non-terminal residue" evidence="2">
    <location>
        <position position="1"/>
    </location>
</feature>
<evidence type="ECO:0000313" key="3">
    <source>
        <dbReference type="Proteomes" id="UP000752696"/>
    </source>
</evidence>
<dbReference type="EMBL" id="CAJDYZ010004082">
    <property type="protein sequence ID" value="CAD1470897.1"/>
    <property type="molecule type" value="Genomic_DNA"/>
</dbReference>
<name>A0A6V7GY53_9HYME</name>
<feature type="compositionally biased region" description="Basic and acidic residues" evidence="1">
    <location>
        <begin position="1"/>
        <end position="11"/>
    </location>
</feature>
<organism evidence="2 3">
    <name type="scientific">Heterotrigona itama</name>
    <dbReference type="NCBI Taxonomy" id="395501"/>
    <lineage>
        <taxon>Eukaryota</taxon>
        <taxon>Metazoa</taxon>
        <taxon>Ecdysozoa</taxon>
        <taxon>Arthropoda</taxon>
        <taxon>Hexapoda</taxon>
        <taxon>Insecta</taxon>
        <taxon>Pterygota</taxon>
        <taxon>Neoptera</taxon>
        <taxon>Endopterygota</taxon>
        <taxon>Hymenoptera</taxon>
        <taxon>Apocrita</taxon>
        <taxon>Aculeata</taxon>
        <taxon>Apoidea</taxon>
        <taxon>Anthophila</taxon>
        <taxon>Apidae</taxon>
        <taxon>Heterotrigona</taxon>
    </lineage>
</organism>
<dbReference type="AlphaFoldDB" id="A0A6V7GY53"/>
<feature type="region of interest" description="Disordered" evidence="1">
    <location>
        <begin position="1"/>
        <end position="59"/>
    </location>
</feature>
<feature type="non-terminal residue" evidence="2">
    <location>
        <position position="96"/>
    </location>
</feature>
<protein>
    <submittedName>
        <fullName evidence="2">Uncharacterized protein</fullName>
    </submittedName>
</protein>
<accession>A0A6V7GY53</accession>
<proteinExistence type="predicted"/>
<evidence type="ECO:0000256" key="1">
    <source>
        <dbReference type="SAM" id="MobiDB-lite"/>
    </source>
</evidence>
<evidence type="ECO:0000313" key="2">
    <source>
        <dbReference type="EMBL" id="CAD1470897.1"/>
    </source>
</evidence>
<keyword evidence="3" id="KW-1185">Reference proteome</keyword>
<sequence length="96" mass="11168">EQREKREEENKNFVARTGGKKKTSGRKPTTEKRGAALSRPKSRSLGRVPPVQSRSPGLDEWRLQRRDSICHRSLRPEILDQIFRDPSVFCDEKSYD</sequence>
<comment type="caution">
    <text evidence="2">The sequence shown here is derived from an EMBL/GenBank/DDBJ whole genome shotgun (WGS) entry which is preliminary data.</text>
</comment>
<dbReference type="Proteomes" id="UP000752696">
    <property type="component" value="Unassembled WGS sequence"/>
</dbReference>
<reference evidence="2" key="1">
    <citation type="submission" date="2020-07" db="EMBL/GenBank/DDBJ databases">
        <authorList>
            <person name="Nazaruddin N."/>
        </authorList>
    </citation>
    <scope>NUCLEOTIDE SEQUENCE</scope>
</reference>